<accession>A0A1L9X594</accession>
<dbReference type="AlphaFoldDB" id="A0A1L9X594"/>
<reference evidence="2" key="1">
    <citation type="journal article" date="2017" name="Genome Biol.">
        <title>Comparative genomics reveals high biological diversity and specific adaptations in the industrially and medically important fungal genus Aspergillus.</title>
        <authorList>
            <person name="de Vries R.P."/>
            <person name="Riley R."/>
            <person name="Wiebenga A."/>
            <person name="Aguilar-Osorio G."/>
            <person name="Amillis S."/>
            <person name="Uchima C.A."/>
            <person name="Anderluh G."/>
            <person name="Asadollahi M."/>
            <person name="Askin M."/>
            <person name="Barry K."/>
            <person name="Battaglia E."/>
            <person name="Bayram O."/>
            <person name="Benocci T."/>
            <person name="Braus-Stromeyer S.A."/>
            <person name="Caldana C."/>
            <person name="Canovas D."/>
            <person name="Cerqueira G.C."/>
            <person name="Chen F."/>
            <person name="Chen W."/>
            <person name="Choi C."/>
            <person name="Clum A."/>
            <person name="Dos Santos R.A."/>
            <person name="Damasio A.R."/>
            <person name="Diallinas G."/>
            <person name="Emri T."/>
            <person name="Fekete E."/>
            <person name="Flipphi M."/>
            <person name="Freyberg S."/>
            <person name="Gallo A."/>
            <person name="Gournas C."/>
            <person name="Habgood R."/>
            <person name="Hainaut M."/>
            <person name="Harispe M.L."/>
            <person name="Henrissat B."/>
            <person name="Hilden K.S."/>
            <person name="Hope R."/>
            <person name="Hossain A."/>
            <person name="Karabika E."/>
            <person name="Karaffa L."/>
            <person name="Karanyi Z."/>
            <person name="Krasevec N."/>
            <person name="Kuo A."/>
            <person name="Kusch H."/>
            <person name="LaButti K."/>
            <person name="Lagendijk E.L."/>
            <person name="Lapidus A."/>
            <person name="Levasseur A."/>
            <person name="Lindquist E."/>
            <person name="Lipzen A."/>
            <person name="Logrieco A.F."/>
            <person name="MacCabe A."/>
            <person name="Maekelae M.R."/>
            <person name="Malavazi I."/>
            <person name="Melin P."/>
            <person name="Meyer V."/>
            <person name="Mielnichuk N."/>
            <person name="Miskei M."/>
            <person name="Molnar A.P."/>
            <person name="Mule G."/>
            <person name="Ngan C.Y."/>
            <person name="Orejas M."/>
            <person name="Orosz E."/>
            <person name="Ouedraogo J.P."/>
            <person name="Overkamp K.M."/>
            <person name="Park H.-S."/>
            <person name="Perrone G."/>
            <person name="Piumi F."/>
            <person name="Punt P.J."/>
            <person name="Ram A.F."/>
            <person name="Ramon A."/>
            <person name="Rauscher S."/>
            <person name="Record E."/>
            <person name="Riano-Pachon D.M."/>
            <person name="Robert V."/>
            <person name="Roehrig J."/>
            <person name="Ruller R."/>
            <person name="Salamov A."/>
            <person name="Salih N.S."/>
            <person name="Samson R.A."/>
            <person name="Sandor E."/>
            <person name="Sanguinetti M."/>
            <person name="Schuetze T."/>
            <person name="Sepcic K."/>
            <person name="Shelest E."/>
            <person name="Sherlock G."/>
            <person name="Sophianopoulou V."/>
            <person name="Squina F.M."/>
            <person name="Sun H."/>
            <person name="Susca A."/>
            <person name="Todd R.B."/>
            <person name="Tsang A."/>
            <person name="Unkles S.E."/>
            <person name="van de Wiele N."/>
            <person name="van Rossen-Uffink D."/>
            <person name="Oliveira J.V."/>
            <person name="Vesth T.C."/>
            <person name="Visser J."/>
            <person name="Yu J.-H."/>
            <person name="Zhou M."/>
            <person name="Andersen M.R."/>
            <person name="Archer D.B."/>
            <person name="Baker S.E."/>
            <person name="Benoit I."/>
            <person name="Brakhage A.A."/>
            <person name="Braus G.H."/>
            <person name="Fischer R."/>
            <person name="Frisvad J.C."/>
            <person name="Goldman G.H."/>
            <person name="Houbraken J."/>
            <person name="Oakley B."/>
            <person name="Pocsi I."/>
            <person name="Scazzocchio C."/>
            <person name="Seiboth B."/>
            <person name="vanKuyk P.A."/>
            <person name="Wortman J."/>
            <person name="Dyer P.S."/>
            <person name="Grigoriev I.V."/>
        </authorList>
    </citation>
    <scope>NUCLEOTIDE SEQUENCE [LARGE SCALE GENOMIC DNA]</scope>
    <source>
        <strain evidence="2">ATCC 16872 / CBS 172.66 / WB 5094</strain>
    </source>
</reference>
<dbReference type="GeneID" id="30977003"/>
<name>A0A1L9X594_ASPA1</name>
<sequence length="177" mass="19061">MFEIFHIPALEFVPDALLLAQAANRTTAVAVNFETSSPYPVAVVDGVVAGSSTSVPSSLTRATHDVLVNGAFDPGVKQVLLGNIVVPENMRHPEESVGLRQHMTAGMSRDVAEGVRFVEPETGEISVWRGAGLMAAICSGENRCVVKADFQDKLRTHDTEVVSQIFSEKGYTLYSAR</sequence>
<proteinExistence type="predicted"/>
<dbReference type="RefSeq" id="XP_020059833.1">
    <property type="nucleotide sequence ID" value="XM_020203189.1"/>
</dbReference>
<dbReference type="OrthoDB" id="10439427at2759"/>
<gene>
    <name evidence="1" type="ORF">ASPACDRAFT_56897</name>
</gene>
<protein>
    <submittedName>
        <fullName evidence="1">Uncharacterized protein</fullName>
    </submittedName>
</protein>
<dbReference type="EMBL" id="KV878971">
    <property type="protein sequence ID" value="OJK03494.1"/>
    <property type="molecule type" value="Genomic_DNA"/>
</dbReference>
<evidence type="ECO:0000313" key="1">
    <source>
        <dbReference type="EMBL" id="OJK03494.1"/>
    </source>
</evidence>
<dbReference type="Proteomes" id="UP000184546">
    <property type="component" value="Unassembled WGS sequence"/>
</dbReference>
<organism evidence="1 2">
    <name type="scientific">Aspergillus aculeatus (strain ATCC 16872 / CBS 172.66 / WB 5094)</name>
    <dbReference type="NCBI Taxonomy" id="690307"/>
    <lineage>
        <taxon>Eukaryota</taxon>
        <taxon>Fungi</taxon>
        <taxon>Dikarya</taxon>
        <taxon>Ascomycota</taxon>
        <taxon>Pezizomycotina</taxon>
        <taxon>Eurotiomycetes</taxon>
        <taxon>Eurotiomycetidae</taxon>
        <taxon>Eurotiales</taxon>
        <taxon>Aspergillaceae</taxon>
        <taxon>Aspergillus</taxon>
        <taxon>Aspergillus subgen. Circumdati</taxon>
    </lineage>
</organism>
<dbReference type="STRING" id="690307.A0A1L9X594"/>
<keyword evidence="2" id="KW-1185">Reference proteome</keyword>
<dbReference type="Gene3D" id="3.30.420.40">
    <property type="match status" value="1"/>
</dbReference>
<dbReference type="VEuPathDB" id="FungiDB:ASPACDRAFT_56897"/>
<evidence type="ECO:0000313" key="2">
    <source>
        <dbReference type="Proteomes" id="UP000184546"/>
    </source>
</evidence>